<dbReference type="InterPro" id="IPR043993">
    <property type="entry name" value="T4SS_pilin"/>
</dbReference>
<dbReference type="EMBL" id="MHPJ01000026">
    <property type="protein sequence ID" value="OGZ78143.1"/>
    <property type="molecule type" value="Genomic_DNA"/>
</dbReference>
<dbReference type="Pfam" id="PF18895">
    <property type="entry name" value="T4SS_pilin"/>
    <property type="match status" value="1"/>
</dbReference>
<evidence type="ECO:0000313" key="2">
    <source>
        <dbReference type="EMBL" id="OGZ78143.1"/>
    </source>
</evidence>
<evidence type="ECO:0000256" key="1">
    <source>
        <dbReference type="SAM" id="Phobius"/>
    </source>
</evidence>
<keyword evidence="1" id="KW-1133">Transmembrane helix</keyword>
<feature type="transmembrane region" description="Helical" evidence="1">
    <location>
        <begin position="89"/>
        <end position="114"/>
    </location>
</feature>
<comment type="caution">
    <text evidence="2">The sequence shown here is derived from an EMBL/GenBank/DDBJ whole genome shotgun (WGS) entry which is preliminary data.</text>
</comment>
<name>A0A1G2ITR7_9BACT</name>
<gene>
    <name evidence="2" type="ORF">A2358_02220</name>
</gene>
<keyword evidence="1" id="KW-0812">Transmembrane</keyword>
<dbReference type="STRING" id="1802223.A2358_02220"/>
<feature type="transmembrane region" description="Helical" evidence="1">
    <location>
        <begin position="41"/>
        <end position="68"/>
    </location>
</feature>
<dbReference type="AlphaFoldDB" id="A0A1G2ITR7"/>
<dbReference type="Proteomes" id="UP000178650">
    <property type="component" value="Unassembled WGS sequence"/>
</dbReference>
<reference evidence="2 3" key="1">
    <citation type="journal article" date="2016" name="Nat. Commun.">
        <title>Thousands of microbial genomes shed light on interconnected biogeochemical processes in an aquifer system.</title>
        <authorList>
            <person name="Anantharaman K."/>
            <person name="Brown C.T."/>
            <person name="Hug L.A."/>
            <person name="Sharon I."/>
            <person name="Castelle C.J."/>
            <person name="Probst A.J."/>
            <person name="Thomas B.C."/>
            <person name="Singh A."/>
            <person name="Wilkins M.J."/>
            <person name="Karaoz U."/>
            <person name="Brodie E.L."/>
            <person name="Williams K.H."/>
            <person name="Hubbard S.S."/>
            <person name="Banfield J.F."/>
        </authorList>
    </citation>
    <scope>NUCLEOTIDE SEQUENCE [LARGE SCALE GENOMIC DNA]</scope>
</reference>
<protein>
    <submittedName>
        <fullName evidence="2">Uncharacterized protein</fullName>
    </submittedName>
</protein>
<organism evidence="2 3">
    <name type="scientific">Candidatus Staskawiczbacteria bacterium RIFOXYB1_FULL_37_44</name>
    <dbReference type="NCBI Taxonomy" id="1802223"/>
    <lineage>
        <taxon>Bacteria</taxon>
        <taxon>Candidatus Staskawicziibacteriota</taxon>
    </lineage>
</organism>
<evidence type="ECO:0000313" key="3">
    <source>
        <dbReference type="Proteomes" id="UP000178650"/>
    </source>
</evidence>
<sequence>MNKTQKIILSLAILGIAVLPFAALAINDPNAGSNPTGSGAINLGGLITAILGKLWIIFGALAVIMFVYAGILFMTAQGAPEKVSAARQAFLWGVVGVVVGIIAFSIVTIVGSLVEGS</sequence>
<keyword evidence="1" id="KW-0472">Membrane</keyword>
<proteinExistence type="predicted"/>
<accession>A0A1G2ITR7</accession>